<feature type="domain" description="SigF-like NTF2-like" evidence="2">
    <location>
        <begin position="146"/>
        <end position="193"/>
    </location>
</feature>
<evidence type="ECO:0000256" key="1">
    <source>
        <dbReference type="SAM" id="Phobius"/>
    </source>
</evidence>
<feature type="domain" description="SigF-like NTF2-like" evidence="2">
    <location>
        <begin position="1"/>
        <end position="125"/>
    </location>
</feature>
<dbReference type="InParanoid" id="E9EIV2"/>
<dbReference type="GeneID" id="19254111"/>
<dbReference type="PANTHER" id="PTHR35393:SF1">
    <property type="entry name" value="SNOAL-LIKE DOMAIN-CONTAINING PROTEIN"/>
    <property type="match status" value="1"/>
</dbReference>
<accession>E9EIV2</accession>
<keyword evidence="1" id="KW-0812">Transmembrane</keyword>
<reference evidence="3 4" key="1">
    <citation type="journal article" date="2011" name="PLoS Genet.">
        <title>Genome sequencing and comparative transcriptomics of the model entomopathogenic fungi Metarhizium anisopliae and M. acridum.</title>
        <authorList>
            <person name="Gao Q."/>
            <person name="Jin K."/>
            <person name="Ying S.H."/>
            <person name="Zhang Y."/>
            <person name="Xiao G."/>
            <person name="Shang Y."/>
            <person name="Duan Z."/>
            <person name="Hu X."/>
            <person name="Xie X.Q."/>
            <person name="Zhou G."/>
            <person name="Peng G."/>
            <person name="Luo Z."/>
            <person name="Huang W."/>
            <person name="Wang B."/>
            <person name="Fang W."/>
            <person name="Wang S."/>
            <person name="Zhong Y."/>
            <person name="Ma L.J."/>
            <person name="St Leger R.J."/>
            <person name="Zhao G.P."/>
            <person name="Pei Y."/>
            <person name="Feng M.G."/>
            <person name="Xia Y."/>
            <person name="Wang C."/>
        </authorList>
    </citation>
    <scope>NUCLEOTIDE SEQUENCE [LARGE SCALE GENOMIC DNA]</scope>
    <source>
        <strain evidence="3 4">CQMa 102</strain>
    </source>
</reference>
<dbReference type="PANTHER" id="PTHR35393">
    <property type="entry name" value="CHROMOSOME 1, WHOLE GENOME SHOTGUN SEQUENCE"/>
    <property type="match status" value="1"/>
</dbReference>
<dbReference type="OMA" id="MSQIFTI"/>
<protein>
    <recommendedName>
        <fullName evidence="2">SigF-like NTF2-like domain-containing protein</fullName>
    </recommendedName>
</protein>
<keyword evidence="1" id="KW-0472">Membrane</keyword>
<dbReference type="HOGENOM" id="CLU_079426_0_0_1"/>
<dbReference type="Proteomes" id="UP000002499">
    <property type="component" value="Unassembled WGS sequence"/>
</dbReference>
<evidence type="ECO:0000313" key="4">
    <source>
        <dbReference type="Proteomes" id="UP000002499"/>
    </source>
</evidence>
<name>E9EIV2_METAQ</name>
<keyword evidence="4" id="KW-1185">Reference proteome</keyword>
<proteinExistence type="predicted"/>
<dbReference type="eggNOG" id="ENOG502S534">
    <property type="taxonomic scope" value="Eukaryota"/>
</dbReference>
<evidence type="ECO:0000259" key="2">
    <source>
        <dbReference type="Pfam" id="PF24840"/>
    </source>
</evidence>
<dbReference type="EMBL" id="GL698663">
    <property type="protein sequence ID" value="EFY84153.1"/>
    <property type="molecule type" value="Genomic_DNA"/>
</dbReference>
<dbReference type="Pfam" id="PF24840">
    <property type="entry name" value="NTF2_SigF"/>
    <property type="match status" value="2"/>
</dbReference>
<evidence type="ECO:0000313" key="3">
    <source>
        <dbReference type="EMBL" id="EFY84153.1"/>
    </source>
</evidence>
<sequence>MEHPAQEIASVITSLTTGSPQQQQDTLAEYFSPNASFSHPFCHVPSFSKGAVPLARNTDSLWVILCIYRWYRTLSPNIDITVDSAVFDQRTNTLYVNIKQTFAVWFIPFYSARVRLLTVLTLEQRTSSSSSAAASRAALSGPGQERAKYYISAQEDLYQMNDCVQFLVPRVGPWLWLLWQLFSTSLCVLGALVLLPVYYLLNGGKTAKKVA</sequence>
<dbReference type="STRING" id="655827.E9EIV2"/>
<keyword evidence="1" id="KW-1133">Transmembrane helix</keyword>
<dbReference type="AlphaFoldDB" id="E9EIV2"/>
<dbReference type="InterPro" id="IPR057514">
    <property type="entry name" value="NTF2_SigF"/>
</dbReference>
<dbReference type="OrthoDB" id="2344312at2759"/>
<gene>
    <name evidence="3" type="ORF">MAC_09800</name>
</gene>
<dbReference type="KEGG" id="maw:19254111"/>
<feature type="transmembrane region" description="Helical" evidence="1">
    <location>
        <begin position="174"/>
        <end position="201"/>
    </location>
</feature>
<organism evidence="4">
    <name type="scientific">Metarhizium acridum (strain CQMa 102)</name>
    <dbReference type="NCBI Taxonomy" id="655827"/>
    <lineage>
        <taxon>Eukaryota</taxon>
        <taxon>Fungi</taxon>
        <taxon>Dikarya</taxon>
        <taxon>Ascomycota</taxon>
        <taxon>Pezizomycotina</taxon>
        <taxon>Sordariomycetes</taxon>
        <taxon>Hypocreomycetidae</taxon>
        <taxon>Hypocreales</taxon>
        <taxon>Clavicipitaceae</taxon>
        <taxon>Metarhizium</taxon>
    </lineage>
</organism>